<feature type="transmembrane region" description="Helical" evidence="14">
    <location>
        <begin position="40"/>
        <end position="72"/>
    </location>
</feature>
<evidence type="ECO:0000313" key="15">
    <source>
        <dbReference type="EMBL" id="MTH80020.1"/>
    </source>
</evidence>
<evidence type="ECO:0000313" key="16">
    <source>
        <dbReference type="Proteomes" id="UP000478183"/>
    </source>
</evidence>
<dbReference type="GO" id="GO:0009306">
    <property type="term" value="P:protein secretion"/>
    <property type="evidence" value="ECO:0007669"/>
    <property type="project" value="InterPro"/>
</dbReference>
<dbReference type="EMBL" id="WMIE01000025">
    <property type="protein sequence ID" value="MTH80020.1"/>
    <property type="molecule type" value="Genomic_DNA"/>
</dbReference>
<dbReference type="GO" id="GO:0005886">
    <property type="term" value="C:plasma membrane"/>
    <property type="evidence" value="ECO:0007669"/>
    <property type="project" value="UniProtKB-SubCell"/>
</dbReference>
<dbReference type="AlphaFoldDB" id="A0A6L6JDF3"/>
<evidence type="ECO:0000256" key="4">
    <source>
        <dbReference type="ARBA" id="ARBA00021714"/>
    </source>
</evidence>
<gene>
    <name evidence="15" type="ORF">GL286_20150</name>
</gene>
<sequence>MIGSAPSYLLFSLPDPVVAGGLGVVDAMESHHLGIGENSFVILVTLTVLSLVPAVVIMFTCFPFVVTVLSILRQSIGLSQSPPNMVVTSLALFITCYIMHPVFFESWVAAAVPLSEGKISVTQAFHQGVRPFIVFMESRVQGNDLEEVPGFLSPIDTTRVGFDYRLIPAFLLSELQRAFEVGFLISLPFFVIDLVVSAVLMSVGMMMVPPAVVSLPIKLAFFVSVGGWQILSSALINSYV</sequence>
<dbReference type="Pfam" id="PF00813">
    <property type="entry name" value="FliP"/>
    <property type="match status" value="1"/>
</dbReference>
<keyword evidence="15" id="KW-0969">Cilium</keyword>
<feature type="transmembrane region" description="Helical" evidence="14">
    <location>
        <begin position="84"/>
        <end position="104"/>
    </location>
</feature>
<keyword evidence="8" id="KW-1005">Bacterial flagellum biogenesis</keyword>
<proteinExistence type="inferred from homology"/>
<dbReference type="InterPro" id="IPR005838">
    <property type="entry name" value="T3SS_IM_P"/>
</dbReference>
<evidence type="ECO:0000256" key="7">
    <source>
        <dbReference type="ARBA" id="ARBA00022692"/>
    </source>
</evidence>
<dbReference type="PRINTS" id="PR01302">
    <property type="entry name" value="TYPE3IMPPROT"/>
</dbReference>
<keyword evidence="13" id="KW-1006">Bacterial flagellum protein export</keyword>
<evidence type="ECO:0000256" key="5">
    <source>
        <dbReference type="ARBA" id="ARBA00022448"/>
    </source>
</evidence>
<dbReference type="InterPro" id="IPR005837">
    <property type="entry name" value="FliP"/>
</dbReference>
<evidence type="ECO:0000256" key="9">
    <source>
        <dbReference type="ARBA" id="ARBA00022927"/>
    </source>
</evidence>
<evidence type="ECO:0000256" key="11">
    <source>
        <dbReference type="ARBA" id="ARBA00023136"/>
    </source>
</evidence>
<dbReference type="Proteomes" id="UP000478183">
    <property type="component" value="Unassembled WGS sequence"/>
</dbReference>
<reference evidence="15 16" key="1">
    <citation type="submission" date="2019-11" db="EMBL/GenBank/DDBJ databases">
        <authorList>
            <person name="Dong K."/>
        </authorList>
    </citation>
    <scope>NUCLEOTIDE SEQUENCE [LARGE SCALE GENOMIC DNA]</scope>
    <source>
        <strain evidence="15 16">NBRC 111993</strain>
    </source>
</reference>
<accession>A0A6L6JDF3</accession>
<dbReference type="GO" id="GO:0009425">
    <property type="term" value="C:bacterial-type flagellum basal body"/>
    <property type="evidence" value="ECO:0007669"/>
    <property type="project" value="UniProtKB-SubCell"/>
</dbReference>
<evidence type="ECO:0000256" key="1">
    <source>
        <dbReference type="ARBA" id="ARBA00004117"/>
    </source>
</evidence>
<keyword evidence="10 14" id="KW-1133">Transmembrane helix</keyword>
<evidence type="ECO:0000256" key="13">
    <source>
        <dbReference type="ARBA" id="ARBA00023225"/>
    </source>
</evidence>
<evidence type="ECO:0000256" key="2">
    <source>
        <dbReference type="ARBA" id="ARBA00004651"/>
    </source>
</evidence>
<name>A0A6L6JDF3_9RHOB</name>
<feature type="transmembrane region" description="Helical" evidence="14">
    <location>
        <begin position="215"/>
        <end position="236"/>
    </location>
</feature>
<dbReference type="PANTHER" id="PTHR30587:SF0">
    <property type="entry name" value="FLAGELLAR BIOSYNTHETIC PROTEIN FLIP"/>
    <property type="match status" value="1"/>
</dbReference>
<keyword evidence="9" id="KW-0653">Protein transport</keyword>
<evidence type="ECO:0000256" key="14">
    <source>
        <dbReference type="SAM" id="Phobius"/>
    </source>
</evidence>
<keyword evidence="12" id="KW-0975">Bacterial flagellum</keyword>
<dbReference type="GO" id="GO:0044781">
    <property type="term" value="P:bacterial-type flagellum organization"/>
    <property type="evidence" value="ECO:0007669"/>
    <property type="project" value="UniProtKB-KW"/>
</dbReference>
<organism evidence="15 16">
    <name type="scientific">Paracoccus aestuariivivens</name>
    <dbReference type="NCBI Taxonomy" id="1820333"/>
    <lineage>
        <taxon>Bacteria</taxon>
        <taxon>Pseudomonadati</taxon>
        <taxon>Pseudomonadota</taxon>
        <taxon>Alphaproteobacteria</taxon>
        <taxon>Rhodobacterales</taxon>
        <taxon>Paracoccaceae</taxon>
        <taxon>Paracoccus</taxon>
    </lineage>
</organism>
<keyword evidence="7 14" id="KW-0812">Transmembrane</keyword>
<evidence type="ECO:0000256" key="10">
    <source>
        <dbReference type="ARBA" id="ARBA00022989"/>
    </source>
</evidence>
<evidence type="ECO:0000256" key="8">
    <source>
        <dbReference type="ARBA" id="ARBA00022795"/>
    </source>
</evidence>
<keyword evidence="5" id="KW-0813">Transport</keyword>
<protein>
    <recommendedName>
        <fullName evidence="4">Flagellar biosynthetic protein FliP</fullName>
    </recommendedName>
</protein>
<keyword evidence="6" id="KW-1003">Cell membrane</keyword>
<dbReference type="PRINTS" id="PR00951">
    <property type="entry name" value="FLGBIOSNFLIP"/>
</dbReference>
<keyword evidence="16" id="KW-1185">Reference proteome</keyword>
<comment type="caution">
    <text evidence="15">The sequence shown here is derived from an EMBL/GenBank/DDBJ whole genome shotgun (WGS) entry which is preliminary data.</text>
</comment>
<dbReference type="PANTHER" id="PTHR30587">
    <property type="entry name" value="FLAGELLAR BIOSYNTHETIC PROTEIN FLIP"/>
    <property type="match status" value="1"/>
</dbReference>
<dbReference type="OrthoDB" id="9805111at2"/>
<keyword evidence="15" id="KW-0282">Flagellum</keyword>
<feature type="transmembrane region" description="Helical" evidence="14">
    <location>
        <begin position="181"/>
        <end position="203"/>
    </location>
</feature>
<evidence type="ECO:0000256" key="3">
    <source>
        <dbReference type="ARBA" id="ARBA00006257"/>
    </source>
</evidence>
<evidence type="ECO:0000256" key="12">
    <source>
        <dbReference type="ARBA" id="ARBA00023143"/>
    </source>
</evidence>
<comment type="similarity">
    <text evidence="3">Belongs to the FliP/MopC/SpaP family.</text>
</comment>
<comment type="subcellular location">
    <subcellularLocation>
        <location evidence="1">Bacterial flagellum basal body</location>
    </subcellularLocation>
    <subcellularLocation>
        <location evidence="2">Cell membrane</location>
        <topology evidence="2">Multi-pass membrane protein</topology>
    </subcellularLocation>
</comment>
<evidence type="ECO:0000256" key="6">
    <source>
        <dbReference type="ARBA" id="ARBA00022475"/>
    </source>
</evidence>
<keyword evidence="11 14" id="KW-0472">Membrane</keyword>
<keyword evidence="15" id="KW-0966">Cell projection</keyword>